<dbReference type="RefSeq" id="WP_171095780.1">
    <property type="nucleotide sequence ID" value="NZ_CP053069.1"/>
</dbReference>
<keyword evidence="3" id="KW-1185">Reference proteome</keyword>
<dbReference type="Pfam" id="PF15887">
    <property type="entry name" value="Peptidase_Mx"/>
    <property type="match status" value="1"/>
</dbReference>
<feature type="domain" description="Zinc-ribbon" evidence="1">
    <location>
        <begin position="4"/>
        <end position="96"/>
    </location>
</feature>
<evidence type="ECO:0000259" key="1">
    <source>
        <dbReference type="Pfam" id="PF10005"/>
    </source>
</evidence>
<dbReference type="InterPro" id="IPR031321">
    <property type="entry name" value="UCP012641"/>
</dbReference>
<dbReference type="Pfam" id="PF10005">
    <property type="entry name" value="Zn_ribbon_DZR_6"/>
    <property type="match status" value="1"/>
</dbReference>
<dbReference type="AlphaFoldDB" id="A0A6M4H121"/>
<gene>
    <name evidence="2" type="ORF">DSM104443_04136</name>
</gene>
<proteinExistence type="predicted"/>
<dbReference type="PIRSF" id="PIRSF012641">
    <property type="entry name" value="UCP012641"/>
    <property type="match status" value="1"/>
</dbReference>
<name>A0A6M4H121_9PROT</name>
<dbReference type="Proteomes" id="UP000501534">
    <property type="component" value="Chromosome"/>
</dbReference>
<evidence type="ECO:0000313" key="3">
    <source>
        <dbReference type="Proteomes" id="UP000501534"/>
    </source>
</evidence>
<dbReference type="KEGG" id="uru:DSM104443_04136"/>
<reference evidence="2 3" key="1">
    <citation type="submission" date="2020-04" db="EMBL/GenBank/DDBJ databases">
        <title>Usitatibacter rugosus gen. nov., sp. nov. and Usitatibacter palustris sp. nov., novel members of Usitatibacteraceae fam. nov. within the order Nitrosomonadales isolated from soil.</title>
        <authorList>
            <person name="Huber K.J."/>
            <person name="Neumann-Schaal M."/>
            <person name="Geppert A."/>
            <person name="Luckner M."/>
            <person name="Wanner G."/>
            <person name="Overmann J."/>
        </authorList>
    </citation>
    <scope>NUCLEOTIDE SEQUENCE [LARGE SCALE GENOMIC DNA]</scope>
    <source>
        <strain evidence="2 3">0125_3</strain>
    </source>
</reference>
<organism evidence="2 3">
    <name type="scientific">Usitatibacter rugosus</name>
    <dbReference type="NCBI Taxonomy" id="2732067"/>
    <lineage>
        <taxon>Bacteria</taxon>
        <taxon>Pseudomonadati</taxon>
        <taxon>Pseudomonadota</taxon>
        <taxon>Betaproteobacteria</taxon>
        <taxon>Nitrosomonadales</taxon>
        <taxon>Usitatibacteraceae</taxon>
        <taxon>Usitatibacter</taxon>
    </lineage>
</organism>
<protein>
    <recommendedName>
        <fullName evidence="1">Zinc-ribbon domain-containing protein</fullName>
    </recommendedName>
</protein>
<dbReference type="EMBL" id="CP053069">
    <property type="protein sequence ID" value="QJR13042.1"/>
    <property type="molecule type" value="Genomic_DNA"/>
</dbReference>
<accession>A0A6M4H121</accession>
<dbReference type="SUPFAM" id="SSF55486">
    <property type="entry name" value="Metalloproteases ('zincins'), catalytic domain"/>
    <property type="match status" value="1"/>
</dbReference>
<dbReference type="InterPro" id="IPR011201">
    <property type="entry name" value="Zinc-ribbon_6_bact"/>
</dbReference>
<evidence type="ECO:0000313" key="2">
    <source>
        <dbReference type="EMBL" id="QJR13042.1"/>
    </source>
</evidence>
<sequence length="372" mass="41840">MQAYSCACGQPIFFDNTRCVGCGADIGFDPYVARLGPIDSASDGTWTFRGAGTNVERFRLCAHRATEVACNWMVPAHEPFADCLSCRTTRMIPILSRPRNPQRLRELEGAKRRVLFNILGMGLPVVPQEEDPERGVAFDFLETLEGEPPVMTGHAAGVITLNVAEADDDYRERNRDSLSEPYRTLVGHLRHELGHYYWDRLLRDGPWLRPFRGLFGDERADYGAALQNHYANGPPPDWRQRFISSYAASHPWEDWAESWAHYLHLRSTLETVASYRLDTNSVPLKITPFGPETLYGHAPREAGEAFLAWINAWVVLTTVLNETARSMGQPDIYPFVLNAPAVAKLHFVHRVVTRDDVDAMEPPPGTLQVPAP</sequence>